<dbReference type="InterPro" id="IPR011257">
    <property type="entry name" value="DNA_glycosylase"/>
</dbReference>
<dbReference type="Gene3D" id="1.10.340.30">
    <property type="entry name" value="Hypothetical protein, domain 2"/>
    <property type="match status" value="1"/>
</dbReference>
<name>A0A1H5Q424_9PSEU</name>
<dbReference type="SUPFAM" id="SSF48150">
    <property type="entry name" value="DNA-glycosylase"/>
    <property type="match status" value="1"/>
</dbReference>
<protein>
    <submittedName>
        <fullName evidence="3">3-methyladenine DNA glycosylase/8-oxoguanine DNA glycosylase</fullName>
    </submittedName>
</protein>
<dbReference type="AlphaFoldDB" id="A0A1H5Q424"/>
<dbReference type="STRING" id="218821.SAMN05421837_101458"/>
<keyword evidence="1" id="KW-0227">DNA damage</keyword>
<keyword evidence="4" id="KW-1185">Reference proteome</keyword>
<organism evidence="3 4">
    <name type="scientific">Amycolatopsis pretoriensis</name>
    <dbReference type="NCBI Taxonomy" id="218821"/>
    <lineage>
        <taxon>Bacteria</taxon>
        <taxon>Bacillati</taxon>
        <taxon>Actinomycetota</taxon>
        <taxon>Actinomycetes</taxon>
        <taxon>Pseudonocardiales</taxon>
        <taxon>Pseudonocardiaceae</taxon>
        <taxon>Amycolatopsis</taxon>
    </lineage>
</organism>
<evidence type="ECO:0000313" key="3">
    <source>
        <dbReference type="EMBL" id="SEF20644.1"/>
    </source>
</evidence>
<reference evidence="4" key="1">
    <citation type="submission" date="2016-10" db="EMBL/GenBank/DDBJ databases">
        <authorList>
            <person name="Varghese N."/>
            <person name="Submissions S."/>
        </authorList>
    </citation>
    <scope>NUCLEOTIDE SEQUENCE [LARGE SCALE GENOMIC DNA]</scope>
    <source>
        <strain evidence="4">DSM 44654</strain>
    </source>
</reference>
<dbReference type="GO" id="GO:0006285">
    <property type="term" value="P:base-excision repair, AP site formation"/>
    <property type="evidence" value="ECO:0007669"/>
    <property type="project" value="TreeGrafter"/>
</dbReference>
<gene>
    <name evidence="3" type="ORF">SAMN05421837_101458</name>
</gene>
<dbReference type="PANTHER" id="PTHR43003:SF6">
    <property type="entry name" value="DNA GLYCOSYLASE"/>
    <property type="match status" value="1"/>
</dbReference>
<dbReference type="GO" id="GO:0005737">
    <property type="term" value="C:cytoplasm"/>
    <property type="evidence" value="ECO:0007669"/>
    <property type="project" value="TreeGrafter"/>
</dbReference>
<dbReference type="Proteomes" id="UP000198878">
    <property type="component" value="Unassembled WGS sequence"/>
</dbReference>
<proteinExistence type="predicted"/>
<accession>A0A1H5Q424</accession>
<keyword evidence="2" id="KW-0234">DNA repair</keyword>
<dbReference type="GO" id="GO:0008725">
    <property type="term" value="F:DNA-3-methyladenine glycosylase activity"/>
    <property type="evidence" value="ECO:0007669"/>
    <property type="project" value="TreeGrafter"/>
</dbReference>
<evidence type="ECO:0000256" key="1">
    <source>
        <dbReference type="ARBA" id="ARBA00022763"/>
    </source>
</evidence>
<dbReference type="GO" id="GO:0032993">
    <property type="term" value="C:protein-DNA complex"/>
    <property type="evidence" value="ECO:0007669"/>
    <property type="project" value="TreeGrafter"/>
</dbReference>
<dbReference type="GO" id="GO:0006307">
    <property type="term" value="P:DNA alkylation repair"/>
    <property type="evidence" value="ECO:0007669"/>
    <property type="project" value="TreeGrafter"/>
</dbReference>
<dbReference type="InterPro" id="IPR051912">
    <property type="entry name" value="Alkylbase_DNA_Glycosylase/TA"/>
</dbReference>
<dbReference type="GO" id="GO:0043916">
    <property type="term" value="F:DNA-7-methylguanine glycosylase activity"/>
    <property type="evidence" value="ECO:0007669"/>
    <property type="project" value="TreeGrafter"/>
</dbReference>
<dbReference type="EMBL" id="FNUJ01000001">
    <property type="protein sequence ID" value="SEF20644.1"/>
    <property type="molecule type" value="Genomic_DNA"/>
</dbReference>
<evidence type="ECO:0000313" key="4">
    <source>
        <dbReference type="Proteomes" id="UP000198878"/>
    </source>
</evidence>
<evidence type="ECO:0000256" key="2">
    <source>
        <dbReference type="ARBA" id="ARBA00023204"/>
    </source>
</evidence>
<dbReference type="PANTHER" id="PTHR43003">
    <property type="entry name" value="DNA-3-METHYLADENINE GLYCOSYLASE"/>
    <property type="match status" value="1"/>
</dbReference>
<sequence>MSSRHWQPPFPVNAKLTLRSLRRGRHDPTHREEADGSLWRTALTSSGPATYRIRQQRLDDLDVDAWGPGADELLENIPAELGVHDHPEEFRPAHPVLERAWHRLPGLRVPRTGRLFEAFVPAVLEQRVVGLDAQAAWARLLRVHGTPAPGPAPETMRVMPSPGAWANIPIWDWRQAGVDLRRSKTVMLAAGHAGELERAAADPARAYRLMSAMPGVGVWTAAQVGHRALGDADALPLGDFGLGRMTGLALAGRPLADEEVEAFYLPWRPHRYRVVRVLELTPRAAPRRSHRAPRARQFR</sequence>
<dbReference type="RefSeq" id="WP_086672034.1">
    <property type="nucleotide sequence ID" value="NZ_FNUJ01000001.1"/>
</dbReference>
<dbReference type="GO" id="GO:0032131">
    <property type="term" value="F:alkylated DNA binding"/>
    <property type="evidence" value="ECO:0007669"/>
    <property type="project" value="TreeGrafter"/>
</dbReference>
<dbReference type="OrthoDB" id="5501430at2"/>